<feature type="transmembrane region" description="Helical" evidence="1">
    <location>
        <begin position="79"/>
        <end position="96"/>
    </location>
</feature>
<feature type="transmembrane region" description="Helical" evidence="1">
    <location>
        <begin position="46"/>
        <end position="67"/>
    </location>
</feature>
<keyword evidence="1" id="KW-1133">Transmembrane helix</keyword>
<feature type="transmembrane region" description="Helical" evidence="1">
    <location>
        <begin position="198"/>
        <end position="216"/>
    </location>
</feature>
<protein>
    <submittedName>
        <fullName evidence="3">Putative membrane protein</fullName>
    </submittedName>
</protein>
<feature type="transmembrane region" description="Helical" evidence="1">
    <location>
        <begin position="277"/>
        <end position="297"/>
    </location>
</feature>
<gene>
    <name evidence="3" type="ORF">DesyoDRAFT_3837</name>
</gene>
<feature type="transmembrane region" description="Helical" evidence="1">
    <location>
        <begin position="108"/>
        <end position="126"/>
    </location>
</feature>
<proteinExistence type="predicted"/>
<accession>H5Y5U5</accession>
<feature type="transmembrane region" description="Helical" evidence="1">
    <location>
        <begin position="132"/>
        <end position="148"/>
    </location>
</feature>
<feature type="domain" description="DUF2157" evidence="2">
    <location>
        <begin position="21"/>
        <end position="155"/>
    </location>
</feature>
<organism evidence="3 4">
    <name type="scientific">Desulfosporosinus youngiae DSM 17734</name>
    <dbReference type="NCBI Taxonomy" id="768710"/>
    <lineage>
        <taxon>Bacteria</taxon>
        <taxon>Bacillati</taxon>
        <taxon>Bacillota</taxon>
        <taxon>Clostridia</taxon>
        <taxon>Eubacteriales</taxon>
        <taxon>Desulfitobacteriaceae</taxon>
        <taxon>Desulfosporosinus</taxon>
    </lineage>
</organism>
<dbReference type="Pfam" id="PF09925">
    <property type="entry name" value="DUF2157"/>
    <property type="match status" value="1"/>
</dbReference>
<dbReference type="RefSeq" id="WP_007785412.1">
    <property type="nucleotide sequence ID" value="NZ_CM001441.1"/>
</dbReference>
<keyword evidence="1" id="KW-0472">Membrane</keyword>
<dbReference type="InterPro" id="IPR018677">
    <property type="entry name" value="DUF2157"/>
</dbReference>
<feature type="transmembrane region" description="Helical" evidence="1">
    <location>
        <begin position="222"/>
        <end position="239"/>
    </location>
</feature>
<dbReference type="AlphaFoldDB" id="H5Y5U5"/>
<dbReference type="EMBL" id="CM001441">
    <property type="protein sequence ID" value="EHQ90821.1"/>
    <property type="molecule type" value="Genomic_DNA"/>
</dbReference>
<sequence length="357" mass="40197">MKRQIRKADFSLVSKELDYFESTGLISGEQKTGILENYEVQGGLNFIQVVVTIGAILVGLGILSFIASNWEGMSHFTKLLIIFGIFGGVNLAGYMLTENNPRTGRSLIYLGTLVYGAGIFLIGQMYHFGGEFPTAFLLWSIGVIPMAFHLQDKYLMLFGNILFGVYLLGSLEQGLLSAGWAGVPLMYFAYSYFDKSRLLLFFANLTTLSFILQITLRYEVEGLFATLLFFLIGLVMYGLKHNFERDIFRVQGNVLFGVTGVMLTVPELWDVLLSAQSTRLASILFALAFVALLFFLIRKGSLISLVFVCVTIFRYYADTYAFLSKSLFFIVGGLLLLAFGFYFERMRSQQKEGFRHE</sequence>
<keyword evidence="1" id="KW-0812">Transmembrane</keyword>
<keyword evidence="4" id="KW-1185">Reference proteome</keyword>
<feature type="transmembrane region" description="Helical" evidence="1">
    <location>
        <begin position="246"/>
        <end position="265"/>
    </location>
</feature>
<feature type="transmembrane region" description="Helical" evidence="1">
    <location>
        <begin position="323"/>
        <end position="343"/>
    </location>
</feature>
<dbReference type="eggNOG" id="COG4872">
    <property type="taxonomic scope" value="Bacteria"/>
</dbReference>
<evidence type="ECO:0000259" key="2">
    <source>
        <dbReference type="Pfam" id="PF09925"/>
    </source>
</evidence>
<dbReference type="HOGENOM" id="CLU_055073_0_0_9"/>
<dbReference type="STRING" id="768710.DesyoDRAFT_3837"/>
<evidence type="ECO:0000313" key="4">
    <source>
        <dbReference type="Proteomes" id="UP000005104"/>
    </source>
</evidence>
<evidence type="ECO:0000256" key="1">
    <source>
        <dbReference type="SAM" id="Phobius"/>
    </source>
</evidence>
<name>H5Y5U5_9FIRM</name>
<dbReference type="Proteomes" id="UP000005104">
    <property type="component" value="Chromosome"/>
</dbReference>
<evidence type="ECO:0000313" key="3">
    <source>
        <dbReference type="EMBL" id="EHQ90821.1"/>
    </source>
</evidence>
<dbReference type="OrthoDB" id="5351773at2"/>
<reference evidence="3 4" key="1">
    <citation type="submission" date="2011-11" db="EMBL/GenBank/DDBJ databases">
        <title>The Noncontiguous Finished genome of Desulfosporosinus youngiae DSM 17734.</title>
        <authorList>
            <consortium name="US DOE Joint Genome Institute (JGI-PGF)"/>
            <person name="Lucas S."/>
            <person name="Han J."/>
            <person name="Lapidus A."/>
            <person name="Cheng J.-F."/>
            <person name="Goodwin L."/>
            <person name="Pitluck S."/>
            <person name="Peters L."/>
            <person name="Ovchinnikova G."/>
            <person name="Lu M."/>
            <person name="Land M.L."/>
            <person name="Hauser L."/>
            <person name="Pester M."/>
            <person name="Spring S."/>
            <person name="Ollivier B."/>
            <person name="Rattei T."/>
            <person name="Klenk H.-P."/>
            <person name="Wagner M."/>
            <person name="Loy A."/>
            <person name="Woyke T.J."/>
        </authorList>
    </citation>
    <scope>NUCLEOTIDE SEQUENCE [LARGE SCALE GENOMIC DNA]</scope>
    <source>
        <strain evidence="3 4">DSM 17734</strain>
    </source>
</reference>